<proteinExistence type="predicted"/>
<protein>
    <recommendedName>
        <fullName evidence="4">PepSY domain-containing protein</fullName>
    </recommendedName>
</protein>
<dbReference type="RefSeq" id="WP_006908760.1">
    <property type="nucleotide sequence ID" value="NZ_CAUPDI010000015.1"/>
</dbReference>
<organism evidence="2 3">
    <name type="scientific">Facklamia hominis</name>
    <dbReference type="NCBI Taxonomy" id="178214"/>
    <lineage>
        <taxon>Bacteria</taxon>
        <taxon>Bacillati</taxon>
        <taxon>Bacillota</taxon>
        <taxon>Bacilli</taxon>
        <taxon>Lactobacillales</taxon>
        <taxon>Aerococcaceae</taxon>
        <taxon>Facklamia</taxon>
    </lineage>
</organism>
<dbReference type="Proteomes" id="UP001229251">
    <property type="component" value="Unassembled WGS sequence"/>
</dbReference>
<sequence>MDSQKNNNLLGTLILLSGMVIGACGALLYHENKPKSAGTVLHQIRETFNQGGEVCGSWIDYDPVEYHGFDSQPLVYMGGISRKEEGEIVHYRFAADVYTGDILNIQVQ</sequence>
<reference evidence="2" key="1">
    <citation type="submission" date="2023-05" db="EMBL/GenBank/DDBJ databases">
        <title>Cataloging the Phylogenetic Diversity of Human Bladder Bacteria.</title>
        <authorList>
            <person name="Du J."/>
        </authorList>
    </citation>
    <scope>NUCLEOTIDE SEQUENCE</scope>
    <source>
        <strain evidence="2">UMB1231</strain>
    </source>
</reference>
<dbReference type="PROSITE" id="PS51257">
    <property type="entry name" value="PROKAR_LIPOPROTEIN"/>
    <property type="match status" value="1"/>
</dbReference>
<accession>A0AAJ1Q4J2</accession>
<name>A0AAJ1Q4J2_9LACT</name>
<evidence type="ECO:0000256" key="1">
    <source>
        <dbReference type="SAM" id="Phobius"/>
    </source>
</evidence>
<dbReference type="AlphaFoldDB" id="A0AAJ1Q4J2"/>
<feature type="transmembrane region" description="Helical" evidence="1">
    <location>
        <begin position="12"/>
        <end position="29"/>
    </location>
</feature>
<dbReference type="EMBL" id="JASOOE010000007">
    <property type="protein sequence ID" value="MDK7187300.1"/>
    <property type="molecule type" value="Genomic_DNA"/>
</dbReference>
<evidence type="ECO:0000313" key="3">
    <source>
        <dbReference type="Proteomes" id="UP001229251"/>
    </source>
</evidence>
<keyword evidence="1" id="KW-1133">Transmembrane helix</keyword>
<evidence type="ECO:0008006" key="4">
    <source>
        <dbReference type="Google" id="ProtNLM"/>
    </source>
</evidence>
<keyword evidence="1" id="KW-0472">Membrane</keyword>
<gene>
    <name evidence="2" type="ORF">QP433_04835</name>
</gene>
<comment type="caution">
    <text evidence="2">The sequence shown here is derived from an EMBL/GenBank/DDBJ whole genome shotgun (WGS) entry which is preliminary data.</text>
</comment>
<evidence type="ECO:0000313" key="2">
    <source>
        <dbReference type="EMBL" id="MDK7187300.1"/>
    </source>
</evidence>
<keyword evidence="1" id="KW-0812">Transmembrane</keyword>